<organism evidence="2 3">
    <name type="scientific">Rossellomorea vietnamensis</name>
    <dbReference type="NCBI Taxonomy" id="218284"/>
    <lineage>
        <taxon>Bacteria</taxon>
        <taxon>Bacillati</taxon>
        <taxon>Bacillota</taxon>
        <taxon>Bacilli</taxon>
        <taxon>Bacillales</taxon>
        <taxon>Bacillaceae</taxon>
        <taxon>Rossellomorea</taxon>
    </lineage>
</organism>
<reference evidence="2 3" key="1">
    <citation type="submission" date="2019-08" db="EMBL/GenBank/DDBJ databases">
        <title>Bacillus genomes from the desert of Cuatro Cienegas, Coahuila.</title>
        <authorList>
            <person name="Olmedo-Alvarez G."/>
        </authorList>
    </citation>
    <scope>NUCLEOTIDE SEQUENCE [LARGE SCALE GENOMIC DNA]</scope>
    <source>
        <strain evidence="2 3">CH40_1T</strain>
    </source>
</reference>
<keyword evidence="2" id="KW-0808">Transferase</keyword>
<dbReference type="InterPro" id="IPR016181">
    <property type="entry name" value="Acyl_CoA_acyltransferase"/>
</dbReference>
<gene>
    <name evidence="2" type="ORF">FZC79_01060</name>
</gene>
<dbReference type="EMBL" id="VTEH01000001">
    <property type="protein sequence ID" value="TYR77438.1"/>
    <property type="molecule type" value="Genomic_DNA"/>
</dbReference>
<comment type="caution">
    <text evidence="2">The sequence shown here is derived from an EMBL/GenBank/DDBJ whole genome shotgun (WGS) entry which is preliminary data.</text>
</comment>
<dbReference type="Pfam" id="PF00583">
    <property type="entry name" value="Acetyltransf_1"/>
    <property type="match status" value="1"/>
</dbReference>
<dbReference type="InterPro" id="IPR000182">
    <property type="entry name" value="GNAT_dom"/>
</dbReference>
<dbReference type="AlphaFoldDB" id="A0A5D4KJS9"/>
<dbReference type="GO" id="GO:0016747">
    <property type="term" value="F:acyltransferase activity, transferring groups other than amino-acyl groups"/>
    <property type="evidence" value="ECO:0007669"/>
    <property type="project" value="InterPro"/>
</dbReference>
<dbReference type="RefSeq" id="WP_148945052.1">
    <property type="nucleotide sequence ID" value="NZ_VTEH01000001.1"/>
</dbReference>
<dbReference type="SUPFAM" id="SSF55729">
    <property type="entry name" value="Acyl-CoA N-acyltransferases (Nat)"/>
    <property type="match status" value="1"/>
</dbReference>
<sequence>MQLQFYSENVKAELYKFSLAEEQHQFTALPSEALEIEDRNRHPVVIMDGDRAVGFFVLHKGTVVKDYSLDTNALLLRAFSINEIQQGKGYAKAAMKLLPSFVQNHFPGTSEIVLAVNERNSAARTLYMKSGFKDDGKKLMGRKGLQSILTYKLDQKR</sequence>
<name>A0A5D4KJS9_9BACI</name>
<feature type="domain" description="N-acetyltransferase" evidence="1">
    <location>
        <begin position="1"/>
        <end position="154"/>
    </location>
</feature>
<dbReference type="Gene3D" id="3.40.630.30">
    <property type="match status" value="1"/>
</dbReference>
<dbReference type="PROSITE" id="PS51186">
    <property type="entry name" value="GNAT"/>
    <property type="match status" value="1"/>
</dbReference>
<evidence type="ECO:0000313" key="3">
    <source>
        <dbReference type="Proteomes" id="UP000323317"/>
    </source>
</evidence>
<proteinExistence type="predicted"/>
<accession>A0A5D4KJS9</accession>
<evidence type="ECO:0000259" key="1">
    <source>
        <dbReference type="PROSITE" id="PS51186"/>
    </source>
</evidence>
<protein>
    <submittedName>
        <fullName evidence="2">GNAT family N-acetyltransferase</fullName>
    </submittedName>
</protein>
<evidence type="ECO:0000313" key="2">
    <source>
        <dbReference type="EMBL" id="TYR77438.1"/>
    </source>
</evidence>
<dbReference type="Proteomes" id="UP000323317">
    <property type="component" value="Unassembled WGS sequence"/>
</dbReference>